<organism evidence="1 2">
    <name type="scientific">Phytophthora nicotianae P1976</name>
    <dbReference type="NCBI Taxonomy" id="1317066"/>
    <lineage>
        <taxon>Eukaryota</taxon>
        <taxon>Sar</taxon>
        <taxon>Stramenopiles</taxon>
        <taxon>Oomycota</taxon>
        <taxon>Peronosporomycetes</taxon>
        <taxon>Peronosporales</taxon>
        <taxon>Peronosporaceae</taxon>
        <taxon>Phytophthora</taxon>
    </lineage>
</organism>
<gene>
    <name evidence="1" type="ORF">F444_22649</name>
</gene>
<feature type="non-terminal residue" evidence="1">
    <location>
        <position position="1"/>
    </location>
</feature>
<dbReference type="Proteomes" id="UP000028582">
    <property type="component" value="Unassembled WGS sequence"/>
</dbReference>
<comment type="caution">
    <text evidence="1">The sequence shown here is derived from an EMBL/GenBank/DDBJ whole genome shotgun (WGS) entry which is preliminary data.</text>
</comment>
<proteinExistence type="predicted"/>
<evidence type="ECO:0000313" key="2">
    <source>
        <dbReference type="Proteomes" id="UP000028582"/>
    </source>
</evidence>
<name>A0A080YX63_PHYNI</name>
<evidence type="ECO:0000313" key="1">
    <source>
        <dbReference type="EMBL" id="ETO58974.1"/>
    </source>
</evidence>
<accession>A0A080YX63</accession>
<protein>
    <submittedName>
        <fullName evidence="1">Uncharacterized protein</fullName>
    </submittedName>
</protein>
<dbReference type="EMBL" id="ANJA01004535">
    <property type="protein sequence ID" value="ETO58974.1"/>
    <property type="molecule type" value="Genomic_DNA"/>
</dbReference>
<sequence>RTSHRWIAACTKSHQTGGHLSFSIRLSMQLSWCRLLSFLASVLIIIEAVNCSPKLDDRAPCRLRDKRLRRQLGEGTKPTGVLVEGSTKIEERGVFSTIKENFSEFKAIINKMKPHNRALTKMEKMFRRGVTPENLEQRYGSTRKVKLQEEFRQFYRWRSSWQQQRPYPLRKKAGLTLNSAG</sequence>
<dbReference type="AlphaFoldDB" id="A0A080YX63"/>
<reference evidence="1 2" key="1">
    <citation type="submission" date="2013-11" db="EMBL/GenBank/DDBJ databases">
        <title>The Genome Sequence of Phytophthora parasitica P1976.</title>
        <authorList>
            <consortium name="The Broad Institute Genomics Platform"/>
            <person name="Russ C."/>
            <person name="Tyler B."/>
            <person name="Panabieres F."/>
            <person name="Shan W."/>
            <person name="Tripathy S."/>
            <person name="Grunwald N."/>
            <person name="Machado M."/>
            <person name="Johnson C.S."/>
            <person name="Walker B."/>
            <person name="Young S."/>
            <person name="Zeng Q."/>
            <person name="Gargeya S."/>
            <person name="Fitzgerald M."/>
            <person name="Haas B."/>
            <person name="Abouelleil A."/>
            <person name="Allen A.W."/>
            <person name="Alvarado L."/>
            <person name="Arachchi H.M."/>
            <person name="Berlin A.M."/>
            <person name="Chapman S.B."/>
            <person name="Gainer-Dewar J."/>
            <person name="Goldberg J."/>
            <person name="Griggs A."/>
            <person name="Gujja S."/>
            <person name="Hansen M."/>
            <person name="Howarth C."/>
            <person name="Imamovic A."/>
            <person name="Ireland A."/>
            <person name="Larimer J."/>
            <person name="McCowan C."/>
            <person name="Murphy C."/>
            <person name="Pearson M."/>
            <person name="Poon T.W."/>
            <person name="Priest M."/>
            <person name="Roberts A."/>
            <person name="Saif S."/>
            <person name="Shea T."/>
            <person name="Sisk P."/>
            <person name="Sykes S."/>
            <person name="Wortman J."/>
            <person name="Nusbaum C."/>
            <person name="Birren B."/>
        </authorList>
    </citation>
    <scope>NUCLEOTIDE SEQUENCE [LARGE SCALE GENOMIC DNA]</scope>
    <source>
        <strain evidence="1 2">P1976</strain>
    </source>
</reference>
<dbReference type="OrthoDB" id="143809at2759"/>